<gene>
    <name evidence="2" type="ORF">B0H17DRAFT_1212112</name>
</gene>
<evidence type="ECO:0000313" key="3">
    <source>
        <dbReference type="Proteomes" id="UP001221757"/>
    </source>
</evidence>
<dbReference type="EMBL" id="JARKIE010000246">
    <property type="protein sequence ID" value="KAJ7661784.1"/>
    <property type="molecule type" value="Genomic_DNA"/>
</dbReference>
<reference evidence="2" key="1">
    <citation type="submission" date="2023-03" db="EMBL/GenBank/DDBJ databases">
        <title>Massive genome expansion in bonnet fungi (Mycena s.s.) driven by repeated elements and novel gene families across ecological guilds.</title>
        <authorList>
            <consortium name="Lawrence Berkeley National Laboratory"/>
            <person name="Harder C.B."/>
            <person name="Miyauchi S."/>
            <person name="Viragh M."/>
            <person name="Kuo A."/>
            <person name="Thoen E."/>
            <person name="Andreopoulos B."/>
            <person name="Lu D."/>
            <person name="Skrede I."/>
            <person name="Drula E."/>
            <person name="Henrissat B."/>
            <person name="Morin E."/>
            <person name="Kohler A."/>
            <person name="Barry K."/>
            <person name="LaButti K."/>
            <person name="Morin E."/>
            <person name="Salamov A."/>
            <person name="Lipzen A."/>
            <person name="Mereny Z."/>
            <person name="Hegedus B."/>
            <person name="Baldrian P."/>
            <person name="Stursova M."/>
            <person name="Weitz H."/>
            <person name="Taylor A."/>
            <person name="Grigoriev I.V."/>
            <person name="Nagy L.G."/>
            <person name="Martin F."/>
            <person name="Kauserud H."/>
        </authorList>
    </citation>
    <scope>NUCLEOTIDE SEQUENCE</scope>
    <source>
        <strain evidence="2">CBHHK067</strain>
    </source>
</reference>
<proteinExistence type="predicted"/>
<keyword evidence="3" id="KW-1185">Reference proteome</keyword>
<organism evidence="2 3">
    <name type="scientific">Mycena rosella</name>
    <name type="common">Pink bonnet</name>
    <name type="synonym">Agaricus rosellus</name>
    <dbReference type="NCBI Taxonomy" id="1033263"/>
    <lineage>
        <taxon>Eukaryota</taxon>
        <taxon>Fungi</taxon>
        <taxon>Dikarya</taxon>
        <taxon>Basidiomycota</taxon>
        <taxon>Agaricomycotina</taxon>
        <taxon>Agaricomycetes</taxon>
        <taxon>Agaricomycetidae</taxon>
        <taxon>Agaricales</taxon>
        <taxon>Marasmiineae</taxon>
        <taxon>Mycenaceae</taxon>
        <taxon>Mycena</taxon>
    </lineage>
</organism>
<protein>
    <submittedName>
        <fullName evidence="2">Uncharacterized protein</fullName>
    </submittedName>
</protein>
<accession>A0AAD7CSG0</accession>
<name>A0AAD7CSG0_MYCRO</name>
<sequence length="278" mass="29962">MSSAAPTPEDFVGTPMLAQKKKVVEALECLNHEGYADLDISQDNLASYAERDIPVVIEWRRTNEEVHDPVPAGATAVHEIPGEHGIRTRKYTFVVHGLTGTEYATAKMSTIKSVALQHLTDKGGMLGIGRSELPVSIYDNVSADPASPGDLEVIRPRLEELLGLIPLALKVHEENSKRKRGSDSDDLPELVTPPPAKQNQGTLPSVAVVARHILATPGNPDDPENSSMSIMAKERLTSGLGDGINYIDLINIGNIINILHHGLPSSILILITALPSVY</sequence>
<comment type="caution">
    <text evidence="2">The sequence shown here is derived from an EMBL/GenBank/DDBJ whole genome shotgun (WGS) entry which is preliminary data.</text>
</comment>
<dbReference type="AlphaFoldDB" id="A0AAD7CSG0"/>
<dbReference type="Proteomes" id="UP001221757">
    <property type="component" value="Unassembled WGS sequence"/>
</dbReference>
<evidence type="ECO:0000313" key="2">
    <source>
        <dbReference type="EMBL" id="KAJ7661784.1"/>
    </source>
</evidence>
<feature type="region of interest" description="Disordered" evidence="1">
    <location>
        <begin position="174"/>
        <end position="202"/>
    </location>
</feature>
<evidence type="ECO:0000256" key="1">
    <source>
        <dbReference type="SAM" id="MobiDB-lite"/>
    </source>
</evidence>